<dbReference type="PANTHER" id="PTHR47577:SF2">
    <property type="entry name" value="THAP DOMAIN CONTAINING 9"/>
    <property type="match status" value="1"/>
</dbReference>
<dbReference type="Proteomes" id="UP001153954">
    <property type="component" value="Unassembled WGS sequence"/>
</dbReference>
<dbReference type="Pfam" id="PF21787">
    <property type="entry name" value="TNP-like_RNaseH_N"/>
    <property type="match status" value="1"/>
</dbReference>
<dbReference type="AlphaFoldDB" id="A0AAU9TFV0"/>
<evidence type="ECO:0000259" key="2">
    <source>
        <dbReference type="Pfam" id="PF21787"/>
    </source>
</evidence>
<dbReference type="InterPro" id="IPR048365">
    <property type="entry name" value="TNP-like_RNaseH_N"/>
</dbReference>
<evidence type="ECO:0000313" key="4">
    <source>
        <dbReference type="EMBL" id="CAH2085873.1"/>
    </source>
</evidence>
<dbReference type="InterPro" id="IPR048366">
    <property type="entry name" value="TNP-like_GBD"/>
</dbReference>
<dbReference type="InterPro" id="IPR021896">
    <property type="entry name" value="THAP9-like_HTH"/>
</dbReference>
<dbReference type="Pfam" id="PF12017">
    <property type="entry name" value="Tnp_P_element"/>
    <property type="match status" value="1"/>
</dbReference>
<evidence type="ECO:0000313" key="5">
    <source>
        <dbReference type="Proteomes" id="UP001153954"/>
    </source>
</evidence>
<gene>
    <name evidence="4" type="ORF">EEDITHA_LOCUS2308</name>
</gene>
<protein>
    <recommendedName>
        <fullName evidence="6">THAP domain-containing protein 9</fullName>
    </recommendedName>
</protein>
<dbReference type="EMBL" id="CAKOGL010000004">
    <property type="protein sequence ID" value="CAH2085873.1"/>
    <property type="molecule type" value="Genomic_DNA"/>
</dbReference>
<feature type="domain" description="Transposable element P transposase-like GTP-binding insertion" evidence="3">
    <location>
        <begin position="222"/>
        <end position="343"/>
    </location>
</feature>
<reference evidence="4" key="1">
    <citation type="submission" date="2022-03" db="EMBL/GenBank/DDBJ databases">
        <authorList>
            <person name="Tunstrom K."/>
        </authorList>
    </citation>
    <scope>NUCLEOTIDE SEQUENCE</scope>
</reference>
<dbReference type="PANTHER" id="PTHR47577">
    <property type="entry name" value="THAP DOMAIN-CONTAINING PROTEIN 6"/>
    <property type="match status" value="1"/>
</dbReference>
<dbReference type="Pfam" id="PF21788">
    <property type="entry name" value="TNP-like_GBD"/>
    <property type="match status" value="1"/>
</dbReference>
<feature type="domain" description="THAP9-like helix-turn-helix" evidence="1">
    <location>
        <begin position="2"/>
        <end position="56"/>
    </location>
</feature>
<evidence type="ECO:0000259" key="3">
    <source>
        <dbReference type="Pfam" id="PF21788"/>
    </source>
</evidence>
<sequence length="405" mass="45990">MKRQIIKSKNLPNEKKYSKNLRSFALTLHYLAPRAYSYVRRTFQSCLPHTSTISRWYQNIDGNPGFTIESLNALKNKAKSSNYPILCSLVLDEMAIRKSVEWDGNNFHGYVSLNGDVEGDYIEEAKDALVFLIVSINSNWKIPVGYFLVNGVSGEQRANLVRQCLNSLKETGVQVISITFDACPSNLNMAKSLGCNLSANKMKSTFTDPATNREIAIFVDACHALKLVRICFQAKSVLYDSDDLPIKWSYLELLEKVQKDEGFALANKLKGKHLNFHNNIMKVKLASQLLSRSVSRALDFCANRLNIPEFSGVDSTCNFLKVINDLFDLLNSRNLMQIGFKKPITNENAHEFFNFMKFVEKYLLNLYTIEEKFDRRKNEEIMIRVPLVSSQRKSGCILGTVSVVG</sequence>
<feature type="domain" description="Transposable element P transposase-like RNase H" evidence="2">
    <location>
        <begin position="63"/>
        <end position="194"/>
    </location>
</feature>
<proteinExistence type="predicted"/>
<keyword evidence="5" id="KW-1185">Reference proteome</keyword>
<organism evidence="4 5">
    <name type="scientific">Euphydryas editha</name>
    <name type="common">Edith's checkerspot</name>
    <dbReference type="NCBI Taxonomy" id="104508"/>
    <lineage>
        <taxon>Eukaryota</taxon>
        <taxon>Metazoa</taxon>
        <taxon>Ecdysozoa</taxon>
        <taxon>Arthropoda</taxon>
        <taxon>Hexapoda</taxon>
        <taxon>Insecta</taxon>
        <taxon>Pterygota</taxon>
        <taxon>Neoptera</taxon>
        <taxon>Endopterygota</taxon>
        <taxon>Lepidoptera</taxon>
        <taxon>Glossata</taxon>
        <taxon>Ditrysia</taxon>
        <taxon>Papilionoidea</taxon>
        <taxon>Nymphalidae</taxon>
        <taxon>Nymphalinae</taxon>
        <taxon>Euphydryas</taxon>
    </lineage>
</organism>
<evidence type="ECO:0000259" key="1">
    <source>
        <dbReference type="Pfam" id="PF12017"/>
    </source>
</evidence>
<accession>A0AAU9TFV0</accession>
<name>A0AAU9TFV0_EUPED</name>
<comment type="caution">
    <text evidence="4">The sequence shown here is derived from an EMBL/GenBank/DDBJ whole genome shotgun (WGS) entry which is preliminary data.</text>
</comment>
<evidence type="ECO:0008006" key="6">
    <source>
        <dbReference type="Google" id="ProtNLM"/>
    </source>
</evidence>